<comment type="caution">
    <text evidence="2">The sequence shown here is derived from an EMBL/GenBank/DDBJ whole genome shotgun (WGS) entry which is preliminary data.</text>
</comment>
<sequence length="225" mass="25077">MYNLKRGFAIAVLLAATSCYLGSHVSAYASHDPAAGQGMTMSTFKKTMTTVFWVGEDANDDNGHIHNHASYWDPHWLKSFGGIDSPKHRKGFMPAGFRPKENPFYIALPFAEVDQNGKLKPVAKKIPGFGEGKPLTKNRWVEVRYRGKSVYAQWADVGPFGEDDFDWVFGSAAKPRNKEGEKAGLDISPAAAQYLGMSDNDKTEWRFVEENEVPDGPWKTIVTRS</sequence>
<organism evidence="2 3">
    <name type="scientific">Rhodomicrobium udaipurense</name>
    <dbReference type="NCBI Taxonomy" id="1202716"/>
    <lineage>
        <taxon>Bacteria</taxon>
        <taxon>Pseudomonadati</taxon>
        <taxon>Pseudomonadota</taxon>
        <taxon>Alphaproteobacteria</taxon>
        <taxon>Hyphomicrobiales</taxon>
        <taxon>Hyphomicrobiaceae</taxon>
        <taxon>Rhodomicrobium</taxon>
    </lineage>
</organism>
<keyword evidence="3" id="KW-1185">Reference proteome</keyword>
<gene>
    <name evidence="2" type="ORF">JDN41_03940</name>
</gene>
<feature type="chain" id="PRO_5034882795" evidence="1">
    <location>
        <begin position="30"/>
        <end position="225"/>
    </location>
</feature>
<evidence type="ECO:0000313" key="2">
    <source>
        <dbReference type="EMBL" id="MBJ7542704.1"/>
    </source>
</evidence>
<dbReference type="PROSITE" id="PS51257">
    <property type="entry name" value="PROKAR_LIPOPROTEIN"/>
    <property type="match status" value="1"/>
</dbReference>
<protein>
    <submittedName>
        <fullName evidence="2">Uncharacterized protein</fullName>
    </submittedName>
</protein>
<evidence type="ECO:0000313" key="3">
    <source>
        <dbReference type="Proteomes" id="UP000623250"/>
    </source>
</evidence>
<proteinExistence type="predicted"/>
<name>A0A8I1GD15_9HYPH</name>
<feature type="signal peptide" evidence="1">
    <location>
        <begin position="1"/>
        <end position="29"/>
    </location>
</feature>
<dbReference type="Proteomes" id="UP000623250">
    <property type="component" value="Unassembled WGS sequence"/>
</dbReference>
<reference evidence="2 3" key="1">
    <citation type="submission" date="2020-12" db="EMBL/GenBank/DDBJ databases">
        <title>Revised draft genomes of Rhodomicrobium vannielii ATCC 17100 and Rhodomicrobium udaipurense JA643.</title>
        <authorList>
            <person name="Conners E.M."/>
            <person name="Davenport E.J."/>
            <person name="Bose A."/>
        </authorList>
    </citation>
    <scope>NUCLEOTIDE SEQUENCE [LARGE SCALE GENOMIC DNA]</scope>
    <source>
        <strain evidence="2 3">JA643</strain>
    </source>
</reference>
<keyword evidence="1" id="KW-0732">Signal</keyword>
<evidence type="ECO:0000256" key="1">
    <source>
        <dbReference type="SAM" id="SignalP"/>
    </source>
</evidence>
<dbReference type="AlphaFoldDB" id="A0A8I1GD15"/>
<dbReference type="EMBL" id="JAEMUK010000008">
    <property type="protein sequence ID" value="MBJ7542704.1"/>
    <property type="molecule type" value="Genomic_DNA"/>
</dbReference>
<accession>A0A8I1GD15</accession>